<evidence type="ECO:0000256" key="1">
    <source>
        <dbReference type="SAM" id="Phobius"/>
    </source>
</evidence>
<dbReference type="EMBL" id="CP162511">
    <property type="protein sequence ID" value="XDI04878.1"/>
    <property type="molecule type" value="Genomic_DNA"/>
</dbReference>
<proteinExistence type="predicted"/>
<keyword evidence="1" id="KW-1133">Transmembrane helix</keyword>
<accession>A0AB39BF56</accession>
<evidence type="ECO:0000313" key="2">
    <source>
        <dbReference type="EMBL" id="XDI04878.1"/>
    </source>
</evidence>
<feature type="transmembrane region" description="Helical" evidence="1">
    <location>
        <begin position="56"/>
        <end position="79"/>
    </location>
</feature>
<keyword evidence="1" id="KW-0472">Membrane</keyword>
<dbReference type="RefSeq" id="WP_368497276.1">
    <property type="nucleotide sequence ID" value="NZ_CP162511.1"/>
</dbReference>
<sequence length="121" mass="12044">MLTSDAHISAPAPTHRQAFTAVIAAVAAPVLATAIALLGFVVPAGDPRASITFGPAALVMLAEVCAIVALVTISVLSAVRALRSGPGSRALPIVALGIDAFTLALWFAPLVTAFVTSGVAS</sequence>
<protein>
    <submittedName>
        <fullName evidence="2">Uncharacterized protein</fullName>
    </submittedName>
</protein>
<organism evidence="2">
    <name type="scientific">Herbiconiux sp. A18JL235</name>
    <dbReference type="NCBI Taxonomy" id="3152363"/>
    <lineage>
        <taxon>Bacteria</taxon>
        <taxon>Bacillati</taxon>
        <taxon>Actinomycetota</taxon>
        <taxon>Actinomycetes</taxon>
        <taxon>Micrococcales</taxon>
        <taxon>Microbacteriaceae</taxon>
        <taxon>Herbiconiux</taxon>
    </lineage>
</organism>
<feature type="transmembrane region" description="Helical" evidence="1">
    <location>
        <begin position="91"/>
        <end position="115"/>
    </location>
</feature>
<reference evidence="2" key="1">
    <citation type="submission" date="2024-05" db="EMBL/GenBank/DDBJ databases">
        <title>Herbiconiux sp. A18JL235.</title>
        <authorList>
            <person name="Zhang G."/>
        </authorList>
    </citation>
    <scope>NUCLEOTIDE SEQUENCE</scope>
    <source>
        <strain evidence="2">A18JL235</strain>
    </source>
</reference>
<name>A0AB39BF56_9MICO</name>
<keyword evidence="1" id="KW-0812">Transmembrane</keyword>
<dbReference type="AlphaFoldDB" id="A0AB39BF56"/>
<gene>
    <name evidence="2" type="ORF">ABFY20_16275</name>
</gene>
<feature type="transmembrane region" description="Helical" evidence="1">
    <location>
        <begin position="21"/>
        <end position="44"/>
    </location>
</feature>